<dbReference type="RefSeq" id="WP_147046169.1">
    <property type="nucleotide sequence ID" value="NZ_BJZV01000007.1"/>
</dbReference>
<evidence type="ECO:0000313" key="2">
    <source>
        <dbReference type="Proteomes" id="UP000321750"/>
    </source>
</evidence>
<gene>
    <name evidence="1" type="ORF">MGN01_17220</name>
</gene>
<dbReference type="AlphaFoldDB" id="A0A512JIU0"/>
<evidence type="ECO:0000313" key="1">
    <source>
        <dbReference type="EMBL" id="GEP09877.1"/>
    </source>
</evidence>
<sequence length="71" mass="7609">MCCPCGFLCCGSDEFGGCGCDDCPDPRCQEQAGEAAPVGLPVNDDDELADDMPLAALPRAIRRFRCEEVRP</sequence>
<dbReference type="Proteomes" id="UP000321750">
    <property type="component" value="Unassembled WGS sequence"/>
</dbReference>
<protein>
    <submittedName>
        <fullName evidence="1">Uncharacterized protein</fullName>
    </submittedName>
</protein>
<proteinExistence type="predicted"/>
<reference evidence="1 2" key="1">
    <citation type="submission" date="2019-07" db="EMBL/GenBank/DDBJ databases">
        <title>Whole genome shotgun sequence of Methylobacterium gnaphalii NBRC 107716.</title>
        <authorList>
            <person name="Hosoyama A."/>
            <person name="Uohara A."/>
            <person name="Ohji S."/>
            <person name="Ichikawa N."/>
        </authorList>
    </citation>
    <scope>NUCLEOTIDE SEQUENCE [LARGE SCALE GENOMIC DNA]</scope>
    <source>
        <strain evidence="1 2">NBRC 107716</strain>
    </source>
</reference>
<name>A0A512JIU0_9HYPH</name>
<organism evidence="1 2">
    <name type="scientific">Methylobacterium gnaphalii</name>
    <dbReference type="NCBI Taxonomy" id="1010610"/>
    <lineage>
        <taxon>Bacteria</taxon>
        <taxon>Pseudomonadati</taxon>
        <taxon>Pseudomonadota</taxon>
        <taxon>Alphaproteobacteria</taxon>
        <taxon>Hyphomicrobiales</taxon>
        <taxon>Methylobacteriaceae</taxon>
        <taxon>Methylobacterium</taxon>
    </lineage>
</organism>
<keyword evidence="2" id="KW-1185">Reference proteome</keyword>
<accession>A0A512JIU0</accession>
<comment type="caution">
    <text evidence="1">The sequence shown here is derived from an EMBL/GenBank/DDBJ whole genome shotgun (WGS) entry which is preliminary data.</text>
</comment>
<dbReference type="EMBL" id="BJZV01000007">
    <property type="protein sequence ID" value="GEP09877.1"/>
    <property type="molecule type" value="Genomic_DNA"/>
</dbReference>